<feature type="domain" description="Nitroreductase" evidence="6">
    <location>
        <begin position="21"/>
        <end position="205"/>
    </location>
</feature>
<dbReference type="STRING" id="1531966.A0A0A1T129"/>
<evidence type="ECO:0000256" key="1">
    <source>
        <dbReference type="ARBA" id="ARBA00001917"/>
    </source>
</evidence>
<dbReference type="Proteomes" id="UP000039046">
    <property type="component" value="Unassembled WGS sequence"/>
</dbReference>
<reference evidence="7 8" key="1">
    <citation type="journal article" date="2015" name="Genome Announc.">
        <title>Draft Genome Sequence and Gene Annotation of the Entomopathogenic Fungus Verticillium hemipterigenum.</title>
        <authorList>
            <person name="Horn F."/>
            <person name="Habel A."/>
            <person name="Scharf D.H."/>
            <person name="Dworschak J."/>
            <person name="Brakhage A.A."/>
            <person name="Guthke R."/>
            <person name="Hertweck C."/>
            <person name="Linde J."/>
        </authorList>
    </citation>
    <scope>NUCLEOTIDE SEQUENCE [LARGE SCALE GENOMIC DNA]</scope>
</reference>
<dbReference type="GO" id="GO:0016491">
    <property type="term" value="F:oxidoreductase activity"/>
    <property type="evidence" value="ECO:0007669"/>
    <property type="project" value="UniProtKB-KW"/>
</dbReference>
<dbReference type="AlphaFoldDB" id="A0A0A1T129"/>
<evidence type="ECO:0000313" key="7">
    <source>
        <dbReference type="EMBL" id="CEJ87338.1"/>
    </source>
</evidence>
<keyword evidence="8" id="KW-1185">Reference proteome</keyword>
<accession>A0A0A1T129</accession>
<comment type="cofactor">
    <cofactor evidence="1">
        <name>FMN</name>
        <dbReference type="ChEBI" id="CHEBI:58210"/>
    </cofactor>
</comment>
<dbReference type="EMBL" id="CDHN01000002">
    <property type="protein sequence ID" value="CEJ87338.1"/>
    <property type="molecule type" value="Genomic_DNA"/>
</dbReference>
<keyword evidence="5" id="KW-0560">Oxidoreductase</keyword>
<evidence type="ECO:0000256" key="4">
    <source>
        <dbReference type="ARBA" id="ARBA00022643"/>
    </source>
</evidence>
<dbReference type="InterPro" id="IPR000415">
    <property type="entry name" value="Nitroreductase-like"/>
</dbReference>
<dbReference type="InterPro" id="IPR029479">
    <property type="entry name" value="Nitroreductase"/>
</dbReference>
<name>A0A0A1T129_9HYPO</name>
<dbReference type="OrthoDB" id="41362at2759"/>
<protein>
    <recommendedName>
        <fullName evidence="6">Nitroreductase domain-containing protein</fullName>
    </recommendedName>
</protein>
<organism evidence="7 8">
    <name type="scientific">[Torrubiella] hemipterigena</name>
    <dbReference type="NCBI Taxonomy" id="1531966"/>
    <lineage>
        <taxon>Eukaryota</taxon>
        <taxon>Fungi</taxon>
        <taxon>Dikarya</taxon>
        <taxon>Ascomycota</taxon>
        <taxon>Pezizomycotina</taxon>
        <taxon>Sordariomycetes</taxon>
        <taxon>Hypocreomycetidae</taxon>
        <taxon>Hypocreales</taxon>
        <taxon>Clavicipitaceae</taxon>
        <taxon>Clavicipitaceae incertae sedis</taxon>
        <taxon>'Torrubiella' clade</taxon>
    </lineage>
</organism>
<dbReference type="SUPFAM" id="SSF55469">
    <property type="entry name" value="FMN-dependent nitroreductase-like"/>
    <property type="match status" value="1"/>
</dbReference>
<dbReference type="Pfam" id="PF00881">
    <property type="entry name" value="Nitroreductase"/>
    <property type="match status" value="1"/>
</dbReference>
<gene>
    <name evidence="7" type="ORF">VHEMI04384</name>
</gene>
<proteinExistence type="inferred from homology"/>
<evidence type="ECO:0000256" key="2">
    <source>
        <dbReference type="ARBA" id="ARBA00007118"/>
    </source>
</evidence>
<evidence type="ECO:0000259" key="6">
    <source>
        <dbReference type="Pfam" id="PF00881"/>
    </source>
</evidence>
<keyword evidence="4" id="KW-0288">FMN</keyword>
<evidence type="ECO:0000256" key="5">
    <source>
        <dbReference type="ARBA" id="ARBA00023002"/>
    </source>
</evidence>
<dbReference type="HOGENOM" id="CLU_070764_9_1_1"/>
<comment type="similarity">
    <text evidence="2">Belongs to the nitroreductase family.</text>
</comment>
<evidence type="ECO:0000256" key="3">
    <source>
        <dbReference type="ARBA" id="ARBA00022630"/>
    </source>
</evidence>
<dbReference type="PANTHER" id="PTHR43673">
    <property type="entry name" value="NAD(P)H NITROREDUCTASE YDGI-RELATED"/>
    <property type="match status" value="1"/>
</dbReference>
<dbReference type="PANTHER" id="PTHR43673:SF2">
    <property type="entry name" value="NITROREDUCTASE"/>
    <property type="match status" value="1"/>
</dbReference>
<sequence>METESAADPPRQISMSLETAILSRHSTRLFLPKPVPMDAIEMAIRLANHAPSDSNIQPWKLYILTGASLKNLSDALTAAATEHKLPKIPVLPEKYTPRRMEFGGLLYGQGWGVARDDQPNRLNAALRNYSFFGAPVGLLICMDSELEGEEALSVGLFLQNLLLAFTSMGLGSCAQISIAQYEDVVKREVKIGDQLKVLCGVAVGYEDTEANDNKIRTPRDSVAEKVVFLD</sequence>
<dbReference type="Gene3D" id="3.40.109.10">
    <property type="entry name" value="NADH Oxidase"/>
    <property type="match status" value="1"/>
</dbReference>
<evidence type="ECO:0000313" key="8">
    <source>
        <dbReference type="Proteomes" id="UP000039046"/>
    </source>
</evidence>
<keyword evidence="3" id="KW-0285">Flavoprotein</keyword>
<dbReference type="CDD" id="cd02136">
    <property type="entry name" value="PnbA_NfnB-like"/>
    <property type="match status" value="1"/>
</dbReference>